<organism evidence="2 3">
    <name type="scientific">Alloprevotella tannerae</name>
    <dbReference type="NCBI Taxonomy" id="76122"/>
    <lineage>
        <taxon>Bacteria</taxon>
        <taxon>Pseudomonadati</taxon>
        <taxon>Bacteroidota</taxon>
        <taxon>Bacteroidia</taxon>
        <taxon>Bacteroidales</taxon>
        <taxon>Prevotellaceae</taxon>
        <taxon>Alloprevotella</taxon>
    </lineage>
</organism>
<dbReference type="Proteomes" id="UP000704068">
    <property type="component" value="Unassembled WGS sequence"/>
</dbReference>
<dbReference type="InterPro" id="IPR024311">
    <property type="entry name" value="Lipocalin-like"/>
</dbReference>
<proteinExistence type="predicted"/>
<dbReference type="Gene3D" id="2.40.128.280">
    <property type="match status" value="1"/>
</dbReference>
<comment type="caution">
    <text evidence="2">The sequence shown here is derived from an EMBL/GenBank/DDBJ whole genome shotgun (WGS) entry which is preliminary data.</text>
</comment>
<dbReference type="AlphaFoldDB" id="A0A929RZ67"/>
<evidence type="ECO:0000313" key="3">
    <source>
        <dbReference type="Proteomes" id="UP000704068"/>
    </source>
</evidence>
<dbReference type="Pfam" id="PF16585">
    <property type="entry name" value="Lipocalin_8"/>
    <property type="match status" value="1"/>
</dbReference>
<dbReference type="EMBL" id="JABZGR010000031">
    <property type="protein sequence ID" value="MBF0970966.1"/>
    <property type="molecule type" value="Genomic_DNA"/>
</dbReference>
<accession>A0A929RZ67</accession>
<dbReference type="PROSITE" id="PS51257">
    <property type="entry name" value="PROKAR_LIPOPROTEIN"/>
    <property type="match status" value="1"/>
</dbReference>
<name>A0A929RZ67_9BACT</name>
<evidence type="ECO:0000259" key="1">
    <source>
        <dbReference type="Pfam" id="PF16585"/>
    </source>
</evidence>
<feature type="domain" description="Lipocalin-like" evidence="1">
    <location>
        <begin position="12"/>
        <end position="150"/>
    </location>
</feature>
<gene>
    <name evidence="2" type="ORF">HXK21_08000</name>
</gene>
<reference evidence="2" key="1">
    <citation type="submission" date="2020-04" db="EMBL/GenBank/DDBJ databases">
        <title>Deep metagenomics examines the oral microbiome during advanced dental caries in children, revealing novel taxa and co-occurrences with host molecules.</title>
        <authorList>
            <person name="Baker J.L."/>
            <person name="Morton J.T."/>
            <person name="Dinis M."/>
            <person name="Alvarez R."/>
            <person name="Tran N.C."/>
            <person name="Knight R."/>
            <person name="Edlund A."/>
        </authorList>
    </citation>
    <scope>NUCLEOTIDE SEQUENCE</scope>
    <source>
        <strain evidence="2">JCVI_34_bin.1</strain>
    </source>
</reference>
<evidence type="ECO:0000313" key="2">
    <source>
        <dbReference type="EMBL" id="MBF0970966.1"/>
    </source>
</evidence>
<dbReference type="RefSeq" id="WP_303764573.1">
    <property type="nucleotide sequence ID" value="NZ_JABZGR010000031.1"/>
</dbReference>
<protein>
    <submittedName>
        <fullName evidence="2">Lipocalin-like domain-containing protein</fullName>
    </submittedName>
</protein>
<sequence length="150" mass="17573">MRNFSLIAIFLLLLTGCSIETSDNGKLDGRWQLMELSYLDGSNRKVEMKEQLIFWDIQYKLISIHSMTGKFHDSLTEESLCRFNFTGDSLKLFDFYRHYREADQKIDDPLTTYFQKTGINGIKANFAVLHLDSKTMLLQSDYAKLSFRKF</sequence>